<dbReference type="Gene3D" id="2.40.280.10">
    <property type="match status" value="1"/>
</dbReference>
<dbReference type="EMBL" id="AFAR01000188">
    <property type="protein sequence ID" value="EGF26327.1"/>
    <property type="molecule type" value="Genomic_DNA"/>
</dbReference>
<comment type="subcellular location">
    <subcellularLocation>
        <location evidence="3">Cytoplasm</location>
    </subcellularLocation>
    <text evidence="3">The tmRNA-SmpB complex associates with stalled 70S ribosomes.</text>
</comment>
<evidence type="ECO:0000256" key="2">
    <source>
        <dbReference type="ARBA" id="ARBA00022884"/>
    </source>
</evidence>
<dbReference type="HAMAP" id="MF_00023">
    <property type="entry name" value="SmpB"/>
    <property type="match status" value="1"/>
</dbReference>
<sequence>MVRAEIENGRPILLLWVPDTITTMSKNKSKKQPTLTEAGAKKAAGKKSGKGKGKNAKKNQPNTTPVAENRKAKFRYEILDSVECGMMLMGSEVKSMREGKLSLDEAHIRVTNGELWLVGSDIAHYNNAGMWNHDPRRPRKLLVHAKEFDKFAGRAFERGLTLIPLRVYFSERGLAKCVMGLVKGKKLHDKRETIKKRESDRGLQRAMRRK</sequence>
<dbReference type="NCBIfam" id="TIGR00086">
    <property type="entry name" value="smpB"/>
    <property type="match status" value="1"/>
</dbReference>
<comment type="function">
    <text evidence="3">Required for rescue of stalled ribosomes mediated by trans-translation. Binds to transfer-messenger RNA (tmRNA), required for stable association of tmRNA with ribosomes. tmRNA and SmpB together mimic tRNA shape, replacing the anticodon stem-loop with SmpB. tmRNA is encoded by the ssrA gene; the 2 termini fold to resemble tRNA(Ala) and it encodes a 'tag peptide', a short internal open reading frame. During trans-translation Ala-aminoacylated tmRNA acts like a tRNA, entering the A-site of stalled ribosomes, displacing the stalled mRNA. The ribosome then switches to translate the ORF on the tmRNA; the nascent peptide is terminated with the 'tag peptide' encoded by the tmRNA and targeted for degradation. The ribosome is freed to recommence translation, which seems to be the essential function of trans-translation.</text>
</comment>
<evidence type="ECO:0000313" key="5">
    <source>
        <dbReference type="EMBL" id="EGF26327.1"/>
    </source>
</evidence>
<reference evidence="5 6" key="1">
    <citation type="journal article" date="2013" name="Mar. Genomics">
        <title>Expression of sulfatases in Rhodopirellula baltica and the diversity of sulfatases in the genus Rhodopirellula.</title>
        <authorList>
            <person name="Wegner C.E."/>
            <person name="Richter-Heitmann T."/>
            <person name="Klindworth A."/>
            <person name="Klockow C."/>
            <person name="Richter M."/>
            <person name="Achstetter T."/>
            <person name="Glockner F.O."/>
            <person name="Harder J."/>
        </authorList>
    </citation>
    <scope>NUCLEOTIDE SEQUENCE [LARGE SCALE GENOMIC DNA]</scope>
    <source>
        <strain evidence="5 6">WH47</strain>
    </source>
</reference>
<dbReference type="GO" id="GO:0070929">
    <property type="term" value="P:trans-translation"/>
    <property type="evidence" value="ECO:0007669"/>
    <property type="project" value="UniProtKB-UniRule"/>
</dbReference>
<dbReference type="GO" id="GO:0005829">
    <property type="term" value="C:cytosol"/>
    <property type="evidence" value="ECO:0007669"/>
    <property type="project" value="TreeGrafter"/>
</dbReference>
<accession>F2AVG9</accession>
<keyword evidence="2 3" id="KW-0694">RNA-binding</keyword>
<dbReference type="InterPro" id="IPR020081">
    <property type="entry name" value="SsrA-bd_prot_CS"/>
</dbReference>
<organism evidence="5 6">
    <name type="scientific">Rhodopirellula baltica WH47</name>
    <dbReference type="NCBI Taxonomy" id="991778"/>
    <lineage>
        <taxon>Bacteria</taxon>
        <taxon>Pseudomonadati</taxon>
        <taxon>Planctomycetota</taxon>
        <taxon>Planctomycetia</taxon>
        <taxon>Pirellulales</taxon>
        <taxon>Pirellulaceae</taxon>
        <taxon>Rhodopirellula</taxon>
    </lineage>
</organism>
<keyword evidence="1 3" id="KW-0963">Cytoplasm</keyword>
<dbReference type="AlphaFoldDB" id="F2AVG9"/>
<dbReference type="GO" id="GO:0003723">
    <property type="term" value="F:RNA binding"/>
    <property type="evidence" value="ECO:0007669"/>
    <property type="project" value="UniProtKB-UniRule"/>
</dbReference>
<comment type="similarity">
    <text evidence="3">Belongs to the SmpB family.</text>
</comment>
<evidence type="ECO:0000313" key="6">
    <source>
        <dbReference type="Proteomes" id="UP000006222"/>
    </source>
</evidence>
<evidence type="ECO:0000256" key="1">
    <source>
        <dbReference type="ARBA" id="ARBA00022490"/>
    </source>
</evidence>
<dbReference type="GO" id="GO:0070930">
    <property type="term" value="P:trans-translation-dependent protein tagging"/>
    <property type="evidence" value="ECO:0007669"/>
    <property type="project" value="TreeGrafter"/>
</dbReference>
<dbReference type="CDD" id="cd09294">
    <property type="entry name" value="SmpB"/>
    <property type="match status" value="1"/>
</dbReference>
<dbReference type="PANTHER" id="PTHR30308:SF2">
    <property type="entry name" value="SSRA-BINDING PROTEIN"/>
    <property type="match status" value="1"/>
</dbReference>
<dbReference type="InterPro" id="IPR023620">
    <property type="entry name" value="SmpB"/>
</dbReference>
<dbReference type="PANTHER" id="PTHR30308">
    <property type="entry name" value="TMRNA-BINDING COMPONENT OF TRANS-TRANSLATION TAGGING COMPLEX"/>
    <property type="match status" value="1"/>
</dbReference>
<dbReference type="RefSeq" id="WP_007327629.1">
    <property type="nucleotide sequence ID" value="NZ_AFAR01000188.1"/>
</dbReference>
<dbReference type="InterPro" id="IPR000037">
    <property type="entry name" value="SsrA-bd_prot"/>
</dbReference>
<dbReference type="PROSITE" id="PS01317">
    <property type="entry name" value="SSRP"/>
    <property type="match status" value="1"/>
</dbReference>
<comment type="caution">
    <text evidence="5">The sequence shown here is derived from an EMBL/GenBank/DDBJ whole genome shotgun (WGS) entry which is preliminary data.</text>
</comment>
<evidence type="ECO:0000256" key="3">
    <source>
        <dbReference type="HAMAP-Rule" id="MF_00023"/>
    </source>
</evidence>
<name>F2AVG9_RHOBT</name>
<dbReference type="SUPFAM" id="SSF74982">
    <property type="entry name" value="Small protein B (SmpB)"/>
    <property type="match status" value="1"/>
</dbReference>
<feature type="compositionally biased region" description="Basic residues" evidence="4">
    <location>
        <begin position="43"/>
        <end position="57"/>
    </location>
</feature>
<dbReference type="NCBIfam" id="NF003843">
    <property type="entry name" value="PRK05422.1"/>
    <property type="match status" value="1"/>
</dbReference>
<gene>
    <name evidence="3" type="primary">smpB</name>
    <name evidence="5" type="ORF">RBWH47_04952</name>
</gene>
<dbReference type="Proteomes" id="UP000006222">
    <property type="component" value="Unassembled WGS sequence"/>
</dbReference>
<evidence type="ECO:0000256" key="4">
    <source>
        <dbReference type="SAM" id="MobiDB-lite"/>
    </source>
</evidence>
<protein>
    <recommendedName>
        <fullName evidence="3">SsrA-binding protein</fullName>
    </recommendedName>
    <alternativeName>
        <fullName evidence="3">Small protein B</fullName>
    </alternativeName>
</protein>
<proteinExistence type="inferred from homology"/>
<dbReference type="Pfam" id="PF01668">
    <property type="entry name" value="SmpB"/>
    <property type="match status" value="1"/>
</dbReference>
<feature type="region of interest" description="Disordered" evidence="4">
    <location>
        <begin position="25"/>
        <end position="69"/>
    </location>
</feature>
<dbReference type="PATRIC" id="fig|991778.3.peg.3954"/>